<evidence type="ECO:0000313" key="1">
    <source>
        <dbReference type="EMBL" id="CAK9136447.1"/>
    </source>
</evidence>
<protein>
    <submittedName>
        <fullName evidence="1">Uncharacterized protein</fullName>
    </submittedName>
</protein>
<comment type="caution">
    <text evidence="1">The sequence shown here is derived from an EMBL/GenBank/DDBJ whole genome shotgun (WGS) entry which is preliminary data.</text>
</comment>
<evidence type="ECO:0000313" key="2">
    <source>
        <dbReference type="Proteomes" id="UP001642360"/>
    </source>
</evidence>
<accession>A0ABC8QVJ1</accession>
<reference evidence="1 2" key="1">
    <citation type="submission" date="2024-02" db="EMBL/GenBank/DDBJ databases">
        <authorList>
            <person name="Vignale AGUSTIN F."/>
            <person name="Sosa J E."/>
            <person name="Modenutti C."/>
        </authorList>
    </citation>
    <scope>NUCLEOTIDE SEQUENCE [LARGE SCALE GENOMIC DNA]</scope>
</reference>
<keyword evidence="2" id="KW-1185">Reference proteome</keyword>
<name>A0ABC8QVJ1_9AQUA</name>
<gene>
    <name evidence="1" type="ORF">ILEXP_LOCUS3421</name>
</gene>
<dbReference type="Proteomes" id="UP001642360">
    <property type="component" value="Unassembled WGS sequence"/>
</dbReference>
<dbReference type="EMBL" id="CAUOFW020000754">
    <property type="protein sequence ID" value="CAK9136447.1"/>
    <property type="molecule type" value="Genomic_DNA"/>
</dbReference>
<dbReference type="AlphaFoldDB" id="A0ABC8QVJ1"/>
<sequence>MMFQGIFAQNFISFPSSLVQRRLPSALVLRKRGSLSLPLCSLYTRLRPQQHITDHPTQSNYRASIIEIEVLKIQIHSSLRINFSEDSNIRSSRLRLIGHNRSSSFSLISGVRSSVLGELVGLVLVKFCFHIHQRISSDQSGFL</sequence>
<proteinExistence type="predicted"/>
<organism evidence="1 2">
    <name type="scientific">Ilex paraguariensis</name>
    <name type="common">yerba mate</name>
    <dbReference type="NCBI Taxonomy" id="185542"/>
    <lineage>
        <taxon>Eukaryota</taxon>
        <taxon>Viridiplantae</taxon>
        <taxon>Streptophyta</taxon>
        <taxon>Embryophyta</taxon>
        <taxon>Tracheophyta</taxon>
        <taxon>Spermatophyta</taxon>
        <taxon>Magnoliopsida</taxon>
        <taxon>eudicotyledons</taxon>
        <taxon>Gunneridae</taxon>
        <taxon>Pentapetalae</taxon>
        <taxon>asterids</taxon>
        <taxon>campanulids</taxon>
        <taxon>Aquifoliales</taxon>
        <taxon>Aquifoliaceae</taxon>
        <taxon>Ilex</taxon>
    </lineage>
</organism>